<gene>
    <name evidence="1" type="ORF">Gogos_012000</name>
</gene>
<dbReference type="Proteomes" id="UP000593579">
    <property type="component" value="Unassembled WGS sequence"/>
</dbReference>
<dbReference type="EMBL" id="JABEZY010000005">
    <property type="protein sequence ID" value="MBA0738670.1"/>
    <property type="molecule type" value="Genomic_DNA"/>
</dbReference>
<evidence type="ECO:0000313" key="1">
    <source>
        <dbReference type="EMBL" id="MBA0738670.1"/>
    </source>
</evidence>
<accession>A0A7J9BR73</accession>
<name>A0A7J9BR73_GOSGO</name>
<reference evidence="1 2" key="1">
    <citation type="journal article" date="2019" name="Genome Biol. Evol.">
        <title>Insights into the evolution of the New World diploid cottons (Gossypium, subgenus Houzingenia) based on genome sequencing.</title>
        <authorList>
            <person name="Grover C.E."/>
            <person name="Arick M.A. 2nd"/>
            <person name="Thrash A."/>
            <person name="Conover J.L."/>
            <person name="Sanders W.S."/>
            <person name="Peterson D.G."/>
            <person name="Frelichowski J.E."/>
            <person name="Scheffler J.A."/>
            <person name="Scheffler B.E."/>
            <person name="Wendel J.F."/>
        </authorList>
    </citation>
    <scope>NUCLEOTIDE SEQUENCE [LARGE SCALE GENOMIC DNA]</scope>
    <source>
        <strain evidence="1">5</strain>
        <tissue evidence="1">Leaf</tissue>
    </source>
</reference>
<keyword evidence="2" id="KW-1185">Reference proteome</keyword>
<comment type="caution">
    <text evidence="1">The sequence shown here is derived from an EMBL/GenBank/DDBJ whole genome shotgun (WGS) entry which is preliminary data.</text>
</comment>
<proteinExistence type="predicted"/>
<dbReference type="AlphaFoldDB" id="A0A7J9BR73"/>
<sequence>MTCCRGNPLPSGWNFHNMGILPYQRVI</sequence>
<evidence type="ECO:0000313" key="2">
    <source>
        <dbReference type="Proteomes" id="UP000593579"/>
    </source>
</evidence>
<protein>
    <submittedName>
        <fullName evidence="1">Uncharacterized protein</fullName>
    </submittedName>
</protein>
<organism evidence="1 2">
    <name type="scientific">Gossypium gossypioides</name>
    <name type="common">Mexican cotton</name>
    <name type="synonym">Selera gossypioides</name>
    <dbReference type="NCBI Taxonomy" id="34282"/>
    <lineage>
        <taxon>Eukaryota</taxon>
        <taxon>Viridiplantae</taxon>
        <taxon>Streptophyta</taxon>
        <taxon>Embryophyta</taxon>
        <taxon>Tracheophyta</taxon>
        <taxon>Spermatophyta</taxon>
        <taxon>Magnoliopsida</taxon>
        <taxon>eudicotyledons</taxon>
        <taxon>Gunneridae</taxon>
        <taxon>Pentapetalae</taxon>
        <taxon>rosids</taxon>
        <taxon>malvids</taxon>
        <taxon>Malvales</taxon>
        <taxon>Malvaceae</taxon>
        <taxon>Malvoideae</taxon>
        <taxon>Gossypium</taxon>
    </lineage>
</organism>